<dbReference type="Proteomes" id="UP001172386">
    <property type="component" value="Unassembled WGS sequence"/>
</dbReference>
<protein>
    <submittedName>
        <fullName evidence="1">Uncharacterized protein</fullName>
    </submittedName>
</protein>
<keyword evidence="2" id="KW-1185">Reference proteome</keyword>
<evidence type="ECO:0000313" key="1">
    <source>
        <dbReference type="EMBL" id="KAJ9664156.1"/>
    </source>
</evidence>
<organism evidence="1 2">
    <name type="scientific">Neophaeococcomyces mojaviensis</name>
    <dbReference type="NCBI Taxonomy" id="3383035"/>
    <lineage>
        <taxon>Eukaryota</taxon>
        <taxon>Fungi</taxon>
        <taxon>Dikarya</taxon>
        <taxon>Ascomycota</taxon>
        <taxon>Pezizomycotina</taxon>
        <taxon>Eurotiomycetes</taxon>
        <taxon>Chaetothyriomycetidae</taxon>
        <taxon>Chaetothyriales</taxon>
        <taxon>Chaetothyriales incertae sedis</taxon>
        <taxon>Neophaeococcomyces</taxon>
    </lineage>
</organism>
<proteinExistence type="predicted"/>
<name>A0ACC3AK35_9EURO</name>
<comment type="caution">
    <text evidence="1">The sequence shown here is derived from an EMBL/GenBank/DDBJ whole genome shotgun (WGS) entry which is preliminary data.</text>
</comment>
<reference evidence="1" key="1">
    <citation type="submission" date="2022-10" db="EMBL/GenBank/DDBJ databases">
        <title>Culturing micro-colonial fungi from biological soil crusts in the Mojave desert and describing Neophaeococcomyces mojavensis, and introducing the new genera and species Taxawa tesnikishii.</title>
        <authorList>
            <person name="Kurbessoian T."/>
            <person name="Stajich J.E."/>
        </authorList>
    </citation>
    <scope>NUCLEOTIDE SEQUENCE</scope>
    <source>
        <strain evidence="1">JES_112</strain>
    </source>
</reference>
<dbReference type="EMBL" id="JAPDRQ010000004">
    <property type="protein sequence ID" value="KAJ9664156.1"/>
    <property type="molecule type" value="Genomic_DNA"/>
</dbReference>
<evidence type="ECO:0000313" key="2">
    <source>
        <dbReference type="Proteomes" id="UP001172386"/>
    </source>
</evidence>
<sequence>MQNQLHTIDPSLRSNPLSSPPKAQSHQYQDAVHPQAYSPLQPSPNNSYQSIQTPSYYGGNHPVQDSPEEGSPGGPATHDPNDLKRPRACEACRQLKVKCEMDENSLAGSCKRCAKAHRQCIVTVPSRKRQKKTDSRVAELEKKIDALTATLAARGAEADPTLDPAIAQHHYQARNSVYSDQWNGQAPHPARQSPPNPAQIAGMKRKTTDTYGPFGGELPKPPAPTNHAGSLAPTHLAAGDPRKQRASAEPPNRDVIDQGLIDQKTAYKCFDRYHNEMCKQLPVVSFPAGTKAEEIRKSKPTLFQAIVAVASGTIRPDLQSKIISDAIRILADRIVYNGEKSMELVQTIQIMTVFYQPPEKYEELNFNQLVHIAAVMALDIGMGKRTKKGARPIWKGFMEKTKGLSDPNAAETRRCWLGCYYMCSNSAMSLRRPLLLRWSPYADECIDVLRTAPDALPTDRWLCHIVQAQHIAEMIGTEFAMDDPAKELSLTDHTVQLHLQGLEKQLERWHKEGEEFMQSPIMKHTKAIINLYMHEIAMHNEHNIDDFRPPYHHTPIGGPPDPELVTPVHIESLEVCLNSAHAAFDAFLSMDINLLRSLPTHFFVRNSYAAVALIKLYTAIAAKESKIGAHLPVDGLKVDYYLDRLINVLTKVAEGGVSKVAYKFSLIFRMLRDWHLKRTETPSGRASREQSQPRMPARATLPTPPTYAPSLAPNEPPQQQHQQHQQHQQNSQPQSHPQMWQQQQPPPPAVQRAQTIQRTGLQMLSDAAMAPAGRAQQPPPPPGPGPNQTQWLSSPPPQQNNHLSQQHLAPPALQPGMPGDPNAIPMAIDPMMAATYGMPPDQMTLMDFTSDELMAYGFGDEFLAMNFGFDQGGGWAI</sequence>
<gene>
    <name evidence="1" type="ORF">H2198_000374</name>
</gene>
<accession>A0ACC3AK35</accession>